<name>A0A976N1J5_9VIRU</name>
<dbReference type="Pfam" id="PF23343">
    <property type="entry name" value="REP_ORF2-G2P"/>
    <property type="match status" value="1"/>
</dbReference>
<sequence length="537" mass="63724">MKMTLSIPNNSKYIDFNTSRSHNTFSSPDSFPCQRQKQCGYYVRNYYEYLDCTSKGGAVFFMTFTYNNKALHYLFGHPVIDNRDMLWFLRDSGFRKFLSRRYHNDLKYFLTSEMGEGKGKRGIGRNPHFHVIFYLYPKKGYPVVDARNFLHLCRYYWCGPDYKRLKYKDYRFGTVEPGKNRGLLYSPAAINYVSKYVIKDTTVINHRASLIRSCLNTIRRRLYLSYTVQKIIFCRINGMLYNPDSSYHYMPKMTPAEYLVWLNSHPDALAVFESLVHRCYDTVWKKDINSRYRNKVLLSNGLGASALKDIDPFNPVVNIPCSSSVSGFKSVPIPLYYYRKIYYDVVKNSDGNYMYVTNLKYVDYHASRFSDTFSRDVDTFKCNILLLRNDSLFESFKSLYQLPDYRSLVDSYMSNFSDDFASLYIAYKTIYQYRYCSDFDKPLDYYNDYCDFLIHPYYTGTFYSDGLNDSSCPRPPKTYASHPVFKPYLHIFHYIDCFFDFYHYICAEDSYEKYLRDKELKKKYSLSQIDSKYGKVS</sequence>
<dbReference type="InterPro" id="IPR056906">
    <property type="entry name" value="ORF2/G2P_dom"/>
</dbReference>
<protein>
    <submittedName>
        <fullName evidence="2">Replication initiator protein</fullName>
    </submittedName>
</protein>
<reference evidence="2" key="1">
    <citation type="submission" date="2022-02" db="EMBL/GenBank/DDBJ databases">
        <title>Towards deciphering the DNA virus diversity associated with rodent species in the families Cricetidae and Heteromyidae.</title>
        <authorList>
            <person name="Lund M."/>
            <person name="Larsen B.B."/>
            <person name="Gryseels S."/>
            <person name="Kraberger S."/>
            <person name="Rowsey D.M."/>
            <person name="Steger L."/>
            <person name="Yule K.M."/>
            <person name="Upham N.S."/>
            <person name="Worobey M."/>
            <person name="Van Doorslaer K."/>
            <person name="Varsani A."/>
        </authorList>
    </citation>
    <scope>NUCLEOTIDE SEQUENCE</scope>
    <source>
        <strain evidence="2">UA08Rod_4043</strain>
    </source>
</reference>
<dbReference type="EMBL" id="OM869578">
    <property type="protein sequence ID" value="UPW41342.1"/>
    <property type="molecule type" value="Genomic_DNA"/>
</dbReference>
<evidence type="ECO:0000259" key="1">
    <source>
        <dbReference type="Pfam" id="PF23343"/>
    </source>
</evidence>
<accession>A0A976N1J5</accession>
<proteinExistence type="predicted"/>
<organism evidence="2">
    <name type="scientific">Sigmofec virus UA08Rod_4043</name>
    <dbReference type="NCBI Taxonomy" id="2929393"/>
    <lineage>
        <taxon>Viruses</taxon>
        <taxon>Monodnaviria</taxon>
        <taxon>Sangervirae</taxon>
        <taxon>Phixviricota</taxon>
        <taxon>Malgrandaviricetes</taxon>
        <taxon>Petitvirales</taxon>
        <taxon>Microviridae</taxon>
    </lineage>
</organism>
<feature type="domain" description="Replication-associated protein ORF2/G2P" evidence="1">
    <location>
        <begin position="60"/>
        <end position="200"/>
    </location>
</feature>
<evidence type="ECO:0000313" key="2">
    <source>
        <dbReference type="EMBL" id="UPW41342.1"/>
    </source>
</evidence>